<evidence type="ECO:0000313" key="1">
    <source>
        <dbReference type="EMBL" id="GAH13516.1"/>
    </source>
</evidence>
<dbReference type="EMBL" id="BART01032675">
    <property type="protein sequence ID" value="GAH13516.1"/>
    <property type="molecule type" value="Genomic_DNA"/>
</dbReference>
<gene>
    <name evidence="1" type="ORF">S01H4_56400</name>
</gene>
<organism evidence="1">
    <name type="scientific">marine sediment metagenome</name>
    <dbReference type="NCBI Taxonomy" id="412755"/>
    <lineage>
        <taxon>unclassified sequences</taxon>
        <taxon>metagenomes</taxon>
        <taxon>ecological metagenomes</taxon>
    </lineage>
</organism>
<comment type="caution">
    <text evidence="1">The sequence shown here is derived from an EMBL/GenBank/DDBJ whole genome shotgun (WGS) entry which is preliminary data.</text>
</comment>
<sequence>MNILSGGAKVMIFHFGHLVSLIPREINKMHMPRIRRVEQST</sequence>
<accession>X1CYE8</accession>
<name>X1CYE8_9ZZZZ</name>
<proteinExistence type="predicted"/>
<protein>
    <submittedName>
        <fullName evidence="1">Uncharacterized protein</fullName>
    </submittedName>
</protein>
<dbReference type="AlphaFoldDB" id="X1CYE8"/>
<reference evidence="1" key="1">
    <citation type="journal article" date="2014" name="Front. Microbiol.">
        <title>High frequency of phylogenetically diverse reductive dehalogenase-homologous genes in deep subseafloor sedimentary metagenomes.</title>
        <authorList>
            <person name="Kawai M."/>
            <person name="Futagami T."/>
            <person name="Toyoda A."/>
            <person name="Takaki Y."/>
            <person name="Nishi S."/>
            <person name="Hori S."/>
            <person name="Arai W."/>
            <person name="Tsubouchi T."/>
            <person name="Morono Y."/>
            <person name="Uchiyama I."/>
            <person name="Ito T."/>
            <person name="Fujiyama A."/>
            <person name="Inagaki F."/>
            <person name="Takami H."/>
        </authorList>
    </citation>
    <scope>NUCLEOTIDE SEQUENCE</scope>
    <source>
        <strain evidence="1">Expedition CK06-06</strain>
    </source>
</reference>